<evidence type="ECO:0000313" key="3">
    <source>
        <dbReference type="Proteomes" id="UP000027002"/>
    </source>
</evidence>
<proteinExistence type="predicted"/>
<dbReference type="OrthoDB" id="4939544at2759"/>
<protein>
    <submittedName>
        <fullName evidence="2">Uncharacterized protein</fullName>
    </submittedName>
</protein>
<dbReference type="EMBL" id="CP072757">
    <property type="protein sequence ID" value="QUC22214.1"/>
    <property type="molecule type" value="Genomic_DNA"/>
</dbReference>
<dbReference type="AlphaFoldDB" id="A0A8E5HVX7"/>
<dbReference type="Proteomes" id="UP000027002">
    <property type="component" value="Chromosome 5"/>
</dbReference>
<organism evidence="2 3">
    <name type="scientific">Ustilaginoidea virens</name>
    <name type="common">Rice false smut fungus</name>
    <name type="synonym">Villosiclava virens</name>
    <dbReference type="NCBI Taxonomy" id="1159556"/>
    <lineage>
        <taxon>Eukaryota</taxon>
        <taxon>Fungi</taxon>
        <taxon>Dikarya</taxon>
        <taxon>Ascomycota</taxon>
        <taxon>Pezizomycotina</taxon>
        <taxon>Sordariomycetes</taxon>
        <taxon>Hypocreomycetidae</taxon>
        <taxon>Hypocreales</taxon>
        <taxon>Clavicipitaceae</taxon>
        <taxon>Ustilaginoidea</taxon>
    </lineage>
</organism>
<dbReference type="RefSeq" id="XP_042999887.1">
    <property type="nucleotide sequence ID" value="XM_043143952.1"/>
</dbReference>
<sequence>MSEVGSFVPPSQRKYGSDALKAGWRISGVKNGSSAMAKSVRDFLCRTDQTSSVIQAEKSGPCDASPQLQEAASEKHALHATVRPTMSTSTRQTGEADVTFDAHRPKNIDEVNASQLSNLLRSFTFNDEEPQGDGKASILEDFLALLAENPELPKELEQGNRSCARKMIANVCPVEARPDELTKGVFSELESEPPSKKHAVKATFPAESPQTDSYLSPRAIEFVPGQRHIGDGSKKTLDLGHQAVAAATDEQGQHQLPFTGYFHEPTQDGLPSSWSPPDRQLPAVPTVDRVVRSPVQPVRSDGKSNDSITTTLTAAPMRPRPVQGLAASRWANHS</sequence>
<feature type="region of interest" description="Disordered" evidence="1">
    <location>
        <begin position="56"/>
        <end position="76"/>
    </location>
</feature>
<keyword evidence="3" id="KW-1185">Reference proteome</keyword>
<evidence type="ECO:0000313" key="2">
    <source>
        <dbReference type="EMBL" id="QUC22214.1"/>
    </source>
</evidence>
<dbReference type="KEGG" id="uvi:66067232"/>
<evidence type="ECO:0000256" key="1">
    <source>
        <dbReference type="SAM" id="MobiDB-lite"/>
    </source>
</evidence>
<name>A0A8E5HVX7_USTVR</name>
<feature type="region of interest" description="Disordered" evidence="1">
    <location>
        <begin position="257"/>
        <end position="334"/>
    </location>
</feature>
<feature type="region of interest" description="Disordered" evidence="1">
    <location>
        <begin position="192"/>
        <end position="212"/>
    </location>
</feature>
<gene>
    <name evidence="2" type="ORF">UV8b_06455</name>
</gene>
<dbReference type="GeneID" id="66067232"/>
<reference evidence="2" key="1">
    <citation type="submission" date="2020-03" db="EMBL/GenBank/DDBJ databases">
        <title>A mixture of massive structural variations and highly conserved coding sequences in Ustilaginoidea virens genome.</title>
        <authorList>
            <person name="Zhang K."/>
            <person name="Zhao Z."/>
            <person name="Zhang Z."/>
            <person name="Li Y."/>
            <person name="Hsiang T."/>
            <person name="Sun W."/>
        </authorList>
    </citation>
    <scope>NUCLEOTIDE SEQUENCE</scope>
    <source>
        <strain evidence="2">UV-8b</strain>
    </source>
</reference>
<accession>A0A8E5HVX7</accession>